<evidence type="ECO:0000259" key="6">
    <source>
        <dbReference type="Pfam" id="PF04357"/>
    </source>
</evidence>
<dbReference type="InterPro" id="IPR007452">
    <property type="entry name" value="TamB_C"/>
</dbReference>
<reference evidence="8" key="1">
    <citation type="journal article" date="2019" name="Int. J. Syst. Evol. Microbiol.">
        <title>The Global Catalogue of Microorganisms (GCM) 10K type strain sequencing project: providing services to taxonomists for standard genome sequencing and annotation.</title>
        <authorList>
            <consortium name="The Broad Institute Genomics Platform"/>
            <consortium name="The Broad Institute Genome Sequencing Center for Infectious Disease"/>
            <person name="Wu L."/>
            <person name="Ma J."/>
        </authorList>
    </citation>
    <scope>NUCLEOTIDE SEQUENCE [LARGE SCALE GENOMIC DNA]</scope>
    <source>
        <strain evidence="8">KCTC 42911</strain>
    </source>
</reference>
<feature type="chain" id="PRO_5045416457" evidence="5">
    <location>
        <begin position="22"/>
        <end position="1587"/>
    </location>
</feature>
<evidence type="ECO:0000256" key="2">
    <source>
        <dbReference type="ARBA" id="ARBA00022692"/>
    </source>
</evidence>
<evidence type="ECO:0000313" key="8">
    <source>
        <dbReference type="Proteomes" id="UP001595629"/>
    </source>
</evidence>
<feature type="signal peptide" evidence="5">
    <location>
        <begin position="1"/>
        <end position="21"/>
    </location>
</feature>
<evidence type="ECO:0000313" key="7">
    <source>
        <dbReference type="EMBL" id="MFC3614310.1"/>
    </source>
</evidence>
<keyword evidence="5" id="KW-0732">Signal</keyword>
<evidence type="ECO:0000256" key="5">
    <source>
        <dbReference type="SAM" id="SignalP"/>
    </source>
</evidence>
<feature type="domain" description="Translocation and assembly module TamB C-terminal" evidence="6">
    <location>
        <begin position="1240"/>
        <end position="1587"/>
    </location>
</feature>
<keyword evidence="2" id="KW-0812">Transmembrane</keyword>
<comment type="caution">
    <text evidence="7">The sequence shown here is derived from an EMBL/GenBank/DDBJ whole genome shotgun (WGS) entry which is preliminary data.</text>
</comment>
<keyword evidence="8" id="KW-1185">Reference proteome</keyword>
<dbReference type="Proteomes" id="UP001595629">
    <property type="component" value="Unassembled WGS sequence"/>
</dbReference>
<protein>
    <submittedName>
        <fullName evidence="7">Translocation/assembly module TamB domain-containing protein</fullName>
    </submittedName>
</protein>
<organism evidence="7 8">
    <name type="scientific">Lutimaribacter marinistellae</name>
    <dbReference type="NCBI Taxonomy" id="1820329"/>
    <lineage>
        <taxon>Bacteria</taxon>
        <taxon>Pseudomonadati</taxon>
        <taxon>Pseudomonadota</taxon>
        <taxon>Alphaproteobacteria</taxon>
        <taxon>Rhodobacterales</taxon>
        <taxon>Roseobacteraceae</taxon>
        <taxon>Lutimaribacter</taxon>
    </lineage>
</organism>
<dbReference type="PANTHER" id="PTHR36985">
    <property type="entry name" value="TRANSLOCATION AND ASSEMBLY MODULE SUBUNIT TAMB"/>
    <property type="match status" value="1"/>
</dbReference>
<evidence type="ECO:0000256" key="3">
    <source>
        <dbReference type="ARBA" id="ARBA00022989"/>
    </source>
</evidence>
<comment type="subcellular location">
    <subcellularLocation>
        <location evidence="1">Membrane</location>
        <topology evidence="1">Single-pass membrane protein</topology>
    </subcellularLocation>
</comment>
<gene>
    <name evidence="7" type="ORF">ACFORG_11105</name>
</gene>
<dbReference type="EMBL" id="JBHRXI010000010">
    <property type="protein sequence ID" value="MFC3614310.1"/>
    <property type="molecule type" value="Genomic_DNA"/>
</dbReference>
<proteinExistence type="predicted"/>
<dbReference type="Pfam" id="PF04357">
    <property type="entry name" value="TamB"/>
    <property type="match status" value="1"/>
</dbReference>
<keyword evidence="4" id="KW-0472">Membrane</keyword>
<sequence length="1587" mass="164608">MRRYSPLLLAAAVTVPLAVPAQETQDLEETGGLLVNFLEDTLSGEGRNVQVRGLDGALSSRATIAQIVISDDEGAWLTINDAVLDWNRLALIRGRFSVNELTAGEILIERAPNAPPLAEDLPEPEAQPFRLPELPVAIQLGELRVDRLLLGAPLVGTEAELEVAGTLELADGALDTDLSVTRLDRPGDVVELQAAFSNETNEIAIDLQVIEDEGGLISTTLNLPDTPPLMLRAQGTGPITDFTADITLASDEVERVAGQVRLREAPPEEGEDQTLPAGIAFTADISGDLTPFFADEYDPFFGTDTRLFVDGSREADGRLEIEAAEITSSALQLEAALILAAGGDIEEVALQGRITPPDGESVTLPVAEPRILLGSAQVSARFDSETGNGWDLSLTARDVDSTQFAVELAQITAQGTLDQVQSPPDLQGDLSAALDGLAFAEPALAEAVGERLVLDGFFELAPSGDLFLRDFELEGTDYAAQLEAVLDGLTSGFAIEGEANVQADDLSRFSRIAGQDLAGAVEASIRGSGSPLGGDFDVQIEAQGRDLASGMAEIDPLIEGDSRIELDAVRDGSGFTIRRAFVDAAAVTAEASARLTSPEGVLTFDGDLDLATPDLSRFSALAGLDLGGATELRFQGRGQPETLIFDGTLDLTGRNLRTGLEQVDPLLQGRMQVTLDASSDGDLVEIRSADIDGQNWTLDAAATIREPAGTGEVDGQITLTARDAGIFSGLAGMDLSGSAQAMVTGSGTIREPSFDARLELESTDLRTSKPEFDRLLRGDARILAVARGDLDAVEIERFTIDAPAVNADVSATVTDPMGALAVDGTAEVSAPNLAVFSGLAGMDLAGRVQASVAGSGSVGEQSFDAELEVTGTNLRTGQAEFDRLLRGDARISAVARGDMDAVEIEQLTVNAQAIDADLSATITDPLGQVSVDGRAAVSAPDLGAFSGLAKMDLGGGVAVSLEGSATPETRVFDLVLSLQGQNLQTGIAEVDQLITGRTTLEFDGANNDEGLRIRTLDLDTAAVTADAQGLVSTQGGSLDLQARLDNVARFLPGVQGPLTLDGTLAPQGNDGVRGNVTLRGPDSSFADVSGTVTAQGAADIDFDARFDQIQRFVPQLSGAITAQGNAQRADGVWRIDGSATGPAGLTSDVSGTFSEASGAADLAARGQVNLAIANFFVSPNQVAGNAQYDIRLQGQPSLDAISGTISTSGTRVAVPSVGVTVEGINGTVRLASSQAQITMTGGLATGGTFRVAGPVALAPPFDGQITIALNELVLTDQVLYETRLGGELSISGQLLTNRSVAGTIQVGETNINLAALGGAANAAPIPPITHVNEPGAVRDTRDKANLIATGDGTGGSSRTTLDVSINAPNRIFVRGRGLNAELGGSIDINGTAGRPVPSGQISLIRGVFDILGRRLDLTRGVISLQGDLTPYLEFESTTSTSDGQATLEIAGPLDAPVIEITSEPERPTEEALAMLLFGNRFSELSPLVIAQMAASLATLSGGGGGAQDGLREATGVDSVDISTDEGGDAQVGLGAYIADGVYTDVTVNTEGKTEVNLNLDVTDNLTLRGTVDGEGETGVGIFFERDY</sequence>
<keyword evidence="3" id="KW-1133">Transmembrane helix</keyword>
<evidence type="ECO:0000256" key="1">
    <source>
        <dbReference type="ARBA" id="ARBA00004167"/>
    </source>
</evidence>
<accession>A0ABV7TG75</accession>
<name>A0ABV7TG75_9RHOB</name>
<dbReference type="RefSeq" id="WP_386735511.1">
    <property type="nucleotide sequence ID" value="NZ_JBHRXI010000010.1"/>
</dbReference>
<evidence type="ECO:0000256" key="4">
    <source>
        <dbReference type="ARBA" id="ARBA00023136"/>
    </source>
</evidence>
<dbReference type="PANTHER" id="PTHR36985:SF1">
    <property type="entry name" value="TRANSLOCATION AND ASSEMBLY MODULE SUBUNIT TAMB"/>
    <property type="match status" value="1"/>
</dbReference>